<keyword evidence="2" id="KW-1003">Cell membrane</keyword>
<evidence type="ECO:0000256" key="2">
    <source>
        <dbReference type="ARBA" id="ARBA00022475"/>
    </source>
</evidence>
<comment type="subcellular location">
    <subcellularLocation>
        <location evidence="1">Cell membrane</location>
    </subcellularLocation>
</comment>
<dbReference type="Gene3D" id="3.90.550.10">
    <property type="entry name" value="Spore Coat Polysaccharide Biosynthesis Protein SpsA, Chain A"/>
    <property type="match status" value="1"/>
</dbReference>
<dbReference type="GO" id="GO:0005886">
    <property type="term" value="C:plasma membrane"/>
    <property type="evidence" value="ECO:0007669"/>
    <property type="project" value="UniProtKB-SubCell"/>
</dbReference>
<dbReference type="EMBL" id="FNBP01000006">
    <property type="protein sequence ID" value="SDG27641.1"/>
    <property type="molecule type" value="Genomic_DNA"/>
</dbReference>
<evidence type="ECO:0000256" key="5">
    <source>
        <dbReference type="ARBA" id="ARBA00023136"/>
    </source>
</evidence>
<evidence type="ECO:0000256" key="6">
    <source>
        <dbReference type="SAM" id="MobiDB-lite"/>
    </source>
</evidence>
<feature type="compositionally biased region" description="Polar residues" evidence="6">
    <location>
        <begin position="320"/>
        <end position="330"/>
    </location>
</feature>
<feature type="region of interest" description="Disordered" evidence="6">
    <location>
        <begin position="314"/>
        <end position="340"/>
    </location>
</feature>
<evidence type="ECO:0000256" key="3">
    <source>
        <dbReference type="ARBA" id="ARBA00022676"/>
    </source>
</evidence>
<gene>
    <name evidence="8" type="ORF">SAMN04489759_10616</name>
</gene>
<protein>
    <submittedName>
        <fullName evidence="8">Glycosyltransferase like family 2</fullName>
    </submittedName>
</protein>
<proteinExistence type="predicted"/>
<dbReference type="InterPro" id="IPR029044">
    <property type="entry name" value="Nucleotide-diphossugar_trans"/>
</dbReference>
<dbReference type="STRING" id="218672.SAMN04489759_10616"/>
<dbReference type="Proteomes" id="UP000199399">
    <property type="component" value="Unassembled WGS sequence"/>
</dbReference>
<dbReference type="SUPFAM" id="SSF53448">
    <property type="entry name" value="Nucleotide-diphospho-sugar transferases"/>
    <property type="match status" value="1"/>
</dbReference>
<evidence type="ECO:0000259" key="7">
    <source>
        <dbReference type="Pfam" id="PF00535"/>
    </source>
</evidence>
<keyword evidence="3" id="KW-0328">Glycosyltransferase</keyword>
<accession>A0A1G7SXC9</accession>
<keyword evidence="4 8" id="KW-0808">Transferase</keyword>
<evidence type="ECO:0000313" key="9">
    <source>
        <dbReference type="Proteomes" id="UP000199399"/>
    </source>
</evidence>
<evidence type="ECO:0000313" key="8">
    <source>
        <dbReference type="EMBL" id="SDG27641.1"/>
    </source>
</evidence>
<dbReference type="GO" id="GO:0016757">
    <property type="term" value="F:glycosyltransferase activity"/>
    <property type="evidence" value="ECO:0007669"/>
    <property type="project" value="UniProtKB-KW"/>
</dbReference>
<keyword evidence="9" id="KW-1185">Reference proteome</keyword>
<dbReference type="PANTHER" id="PTHR43646">
    <property type="entry name" value="GLYCOSYLTRANSFERASE"/>
    <property type="match status" value="1"/>
</dbReference>
<dbReference type="PANTHER" id="PTHR43646:SF2">
    <property type="entry name" value="GLYCOSYLTRANSFERASE 2-LIKE DOMAIN-CONTAINING PROTEIN"/>
    <property type="match status" value="1"/>
</dbReference>
<dbReference type="InterPro" id="IPR001173">
    <property type="entry name" value="Glyco_trans_2-like"/>
</dbReference>
<evidence type="ECO:0000256" key="4">
    <source>
        <dbReference type="ARBA" id="ARBA00022679"/>
    </source>
</evidence>
<reference evidence="9" key="1">
    <citation type="submission" date="2016-10" db="EMBL/GenBank/DDBJ databases">
        <authorList>
            <person name="Varghese N."/>
            <person name="Submissions S."/>
        </authorList>
    </citation>
    <scope>NUCLEOTIDE SEQUENCE [LARGE SCALE GENOMIC DNA]</scope>
    <source>
        <strain evidence="9">DSM 16477</strain>
    </source>
</reference>
<organism evidence="8 9">
    <name type="scientific">Sulfitobacter delicatus</name>
    <dbReference type="NCBI Taxonomy" id="218672"/>
    <lineage>
        <taxon>Bacteria</taxon>
        <taxon>Pseudomonadati</taxon>
        <taxon>Pseudomonadota</taxon>
        <taxon>Alphaproteobacteria</taxon>
        <taxon>Rhodobacterales</taxon>
        <taxon>Roseobacteraceae</taxon>
        <taxon>Sulfitobacter</taxon>
    </lineage>
</organism>
<dbReference type="OrthoDB" id="8416156at2"/>
<name>A0A1G7SXC9_9RHOB</name>
<keyword evidence="5" id="KW-0472">Membrane</keyword>
<dbReference type="AlphaFoldDB" id="A0A1G7SXC9"/>
<evidence type="ECO:0000256" key="1">
    <source>
        <dbReference type="ARBA" id="ARBA00004236"/>
    </source>
</evidence>
<dbReference type="Pfam" id="PF00535">
    <property type="entry name" value="Glycos_transf_2"/>
    <property type="match status" value="1"/>
</dbReference>
<feature type="domain" description="Glycosyltransferase 2-like" evidence="7">
    <location>
        <begin position="11"/>
        <end position="143"/>
    </location>
</feature>
<sequence length="340" mass="36244">MSFARCIDTAIVIPARDEAERIAHCLDALAPQCSERVQVILVVNNTGDDTAEIANAAATALHINLHVLNVAYPAQRGVGEARRLGGSEALRSLPHLNHILTTDADCRVAPDWVARNLYHLQEADAVCGKVDLHPGETAWLAGLDKSLQDIEDTYRGLVQEAFARYGSNCTDLRGSHGQTPGASLGFTRSAYVATGGFEPIPCGEDRQIIRTLRSLGRRVRHASDIRVAASCRLTGRAAGGMADTLRARLSGDNYAADDCLPRADDLIHQIRSGAVPSWPPQLAPGDCVPARDLPAHCNKLRRFLAAAVPANAAAMPPKSPTQSLTSSAQQPIYAAPSTDG</sequence>
<dbReference type="RefSeq" id="WP_093742417.1">
    <property type="nucleotide sequence ID" value="NZ_FNBP01000006.1"/>
</dbReference>